<dbReference type="Gene3D" id="3.30.460.10">
    <property type="entry name" value="Beta Polymerase, domain 2"/>
    <property type="match status" value="1"/>
</dbReference>
<dbReference type="InterPro" id="IPR007685">
    <property type="entry name" value="RelA_SpoT"/>
</dbReference>
<protein>
    <recommendedName>
        <fullName evidence="1">RelA/SpoT domain-containing protein</fullName>
    </recommendedName>
</protein>
<dbReference type="SMART" id="SM00954">
    <property type="entry name" value="RelA_SpoT"/>
    <property type="match status" value="1"/>
</dbReference>
<dbReference type="OrthoDB" id="9801824at2"/>
<proteinExistence type="predicted"/>
<organism evidence="2 3">
    <name type="scientific">Gramella jeungdoensis</name>
    <dbReference type="NCBI Taxonomy" id="708091"/>
    <lineage>
        <taxon>Bacteria</taxon>
        <taxon>Pseudomonadati</taxon>
        <taxon>Bacteroidota</taxon>
        <taxon>Flavobacteriia</taxon>
        <taxon>Flavobacteriales</taxon>
        <taxon>Flavobacteriaceae</taxon>
        <taxon>Christiangramia</taxon>
    </lineage>
</organism>
<feature type="domain" description="RelA/SpoT" evidence="1">
    <location>
        <begin position="66"/>
        <end position="180"/>
    </location>
</feature>
<gene>
    <name evidence="2" type="ORF">E2488_00460</name>
</gene>
<evidence type="ECO:0000313" key="2">
    <source>
        <dbReference type="EMBL" id="TEW76356.1"/>
    </source>
</evidence>
<dbReference type="CDD" id="cd05399">
    <property type="entry name" value="NT_Rel-Spo_like"/>
    <property type="match status" value="1"/>
</dbReference>
<dbReference type="Pfam" id="PF04607">
    <property type="entry name" value="RelA_SpoT"/>
    <property type="match status" value="1"/>
</dbReference>
<dbReference type="PANTHER" id="PTHR47837">
    <property type="entry name" value="GTP PYROPHOSPHOKINASE YJBM"/>
    <property type="match status" value="1"/>
</dbReference>
<dbReference type="RefSeq" id="WP_134246371.1">
    <property type="nucleotide sequence ID" value="NZ_SNQI01000001.1"/>
</dbReference>
<dbReference type="EMBL" id="SNQI01000001">
    <property type="protein sequence ID" value="TEW76356.1"/>
    <property type="molecule type" value="Genomic_DNA"/>
</dbReference>
<accession>A0A4Y8AUY2</accession>
<dbReference type="GO" id="GO:0015969">
    <property type="term" value="P:guanosine tetraphosphate metabolic process"/>
    <property type="evidence" value="ECO:0007669"/>
    <property type="project" value="InterPro"/>
</dbReference>
<dbReference type="AlphaFoldDB" id="A0A4Y8AUY2"/>
<evidence type="ECO:0000313" key="3">
    <source>
        <dbReference type="Proteomes" id="UP000298517"/>
    </source>
</evidence>
<evidence type="ECO:0000259" key="1">
    <source>
        <dbReference type="SMART" id="SM00954"/>
    </source>
</evidence>
<dbReference type="Proteomes" id="UP000298517">
    <property type="component" value="Unassembled WGS sequence"/>
</dbReference>
<dbReference type="InterPro" id="IPR043519">
    <property type="entry name" value="NT_sf"/>
</dbReference>
<name>A0A4Y8AUY2_9FLAO</name>
<dbReference type="InterPro" id="IPR052366">
    <property type="entry name" value="GTP_Pyrophosphokinase"/>
</dbReference>
<dbReference type="PANTHER" id="PTHR47837:SF1">
    <property type="entry name" value="GTP PYROPHOSPHOKINASE YJBM"/>
    <property type="match status" value="1"/>
</dbReference>
<comment type="caution">
    <text evidence="2">The sequence shown here is derived from an EMBL/GenBank/DDBJ whole genome shotgun (WGS) entry which is preliminary data.</text>
</comment>
<keyword evidence="3" id="KW-1185">Reference proteome</keyword>
<reference evidence="2 3" key="1">
    <citation type="journal article" date="2011" name="J. Microbiol.">
        <title>Gramella jeungdoensis sp. nov., isolated from a solar saltern in Korea.</title>
        <authorList>
            <person name="Joung Y."/>
            <person name="Kim H."/>
            <person name="Jang T."/>
            <person name="Ahn T.S."/>
            <person name="Joh K."/>
        </authorList>
    </citation>
    <scope>NUCLEOTIDE SEQUENCE [LARGE SCALE GENOMIC DNA]</scope>
    <source>
        <strain evidence="2 3">KCTC 23123</strain>
    </source>
</reference>
<dbReference type="SUPFAM" id="SSF81301">
    <property type="entry name" value="Nucleotidyltransferase"/>
    <property type="match status" value="1"/>
</dbReference>
<sequence length="434" mass="52003">MNKTLKTNGDINRLGDKIRLEFPEIKDTTKEQIQEHRISFKDSTNTTFNSLCSLSKRVNKNAIITYRIKRIETIIGKLNREKKTKEKQLFARMWDISGCRCIVDNDREVYKLEKLISKIFIVRKRKDYIKTPKENGYKSLHLYIQVPNDNKVIEVQLRNRLDHNWATLVEITDLIFDSQLKEIGKDKKLEKFLFLLSKRKSLVFDDKKYIAKTLREYQYIENLSKVFTRNYLKVRNRWLELEMKYSHKFFLIETKKNEIPIINSFNGFNTAEKEYFKRYLSNHNSNIVLTHLTKPSYKNISSAYSNYILTVHSVLDDITIILRELIIESIKEKKYFSFLKYYNLHLSILYNHINNLNTEILVSNAAGNNKNGNLLKQKEWKNDIQKQKEKIDKNERKLYLDANKHKVKYKMTEIFLNLSLKTIIRLNKRRLKKY</sequence>